<dbReference type="Proteomes" id="UP001589748">
    <property type="component" value="Unassembled WGS sequence"/>
</dbReference>
<sequence>MHRSARGRVRAPRWRGRGWWGAGERGPELDELRGRVVLLDFWTGGCVNCTHAAGELRALEERFGADLVVLGVRTPKFPHEATPAALRAAAGRLDLRHPVLDDADRATWDAYAVKAWPTVVLLAPDGYVEDRWSGEGHGAEIGERVAEVLDRHRADGSWRTGPDLFVPEPRVTKSFRFPARLGAAADGGVLVADAGNSRVVELDADLVTERWSSTASALVEPRGFCFLPTAVAREVGHDLVVADAGGHALFGRRSDGYLHRIAGTGEPLRRREGGGPAAQQTMSTPEDVAWFDGQVVVAMAGVHQLWALDPLAGHLRVIAGTTAEGLRDGSAEAAWFAQPTGLAPDPVGDRLWFVDAETSALRWLRRRPGVTPDRSIPGVVDPRFANVDPVARPGYEVHTVVGQGLFEFGHLDGPAAEALMQHPHGLTVAPDGSVLVADTYNGAVRRVRPDGEVSTIARDLAEPTDVLVQGDTLVVVESAGHRLTRVPLEGEDCADLCRPRF</sequence>
<name>A0ABV5LPX6_9ACTN</name>
<dbReference type="Gene3D" id="2.120.10.30">
    <property type="entry name" value="TolB, C-terminal domain"/>
    <property type="match status" value="2"/>
</dbReference>
<dbReference type="SUPFAM" id="SSF52833">
    <property type="entry name" value="Thioredoxin-like"/>
    <property type="match status" value="1"/>
</dbReference>
<dbReference type="Gene3D" id="3.40.30.10">
    <property type="entry name" value="Glutaredoxin"/>
    <property type="match status" value="1"/>
</dbReference>
<keyword evidence="4" id="KW-1185">Reference proteome</keyword>
<dbReference type="InterPro" id="IPR036249">
    <property type="entry name" value="Thioredoxin-like_sf"/>
</dbReference>
<evidence type="ECO:0000313" key="4">
    <source>
        <dbReference type="Proteomes" id="UP001589748"/>
    </source>
</evidence>
<dbReference type="EMBL" id="JBHMDM010000002">
    <property type="protein sequence ID" value="MFB9376138.1"/>
    <property type="molecule type" value="Genomic_DNA"/>
</dbReference>
<gene>
    <name evidence="3" type="ORF">ACFFVI_04065</name>
</gene>
<dbReference type="PANTHER" id="PTHR46388:SF2">
    <property type="entry name" value="NHL REPEAT-CONTAINING PROTEIN 2"/>
    <property type="match status" value="1"/>
</dbReference>
<feature type="domain" description="Thioredoxin-like fold" evidence="2">
    <location>
        <begin position="34"/>
        <end position="128"/>
    </location>
</feature>
<dbReference type="SUPFAM" id="SSF101898">
    <property type="entry name" value="NHL repeat"/>
    <property type="match status" value="1"/>
</dbReference>
<reference evidence="3 4" key="1">
    <citation type="submission" date="2024-09" db="EMBL/GenBank/DDBJ databases">
        <authorList>
            <person name="Sun Q."/>
            <person name="Mori K."/>
        </authorList>
    </citation>
    <scope>NUCLEOTIDE SEQUENCE [LARGE SCALE GENOMIC DNA]</scope>
    <source>
        <strain evidence="3 4">TISTR 1856</strain>
    </source>
</reference>
<dbReference type="Pfam" id="PF01436">
    <property type="entry name" value="NHL"/>
    <property type="match status" value="1"/>
</dbReference>
<proteinExistence type="predicted"/>
<comment type="caution">
    <text evidence="3">The sequence shown here is derived from an EMBL/GenBank/DDBJ whole genome shotgun (WGS) entry which is preliminary data.</text>
</comment>
<evidence type="ECO:0000259" key="2">
    <source>
        <dbReference type="Pfam" id="PF13905"/>
    </source>
</evidence>
<dbReference type="RefSeq" id="WP_380134644.1">
    <property type="nucleotide sequence ID" value="NZ_JBHLUI010000002.1"/>
</dbReference>
<dbReference type="InterPro" id="IPR011042">
    <property type="entry name" value="6-blade_b-propeller_TolB-like"/>
</dbReference>
<dbReference type="InterPro" id="IPR012336">
    <property type="entry name" value="Thioredoxin-like_fold"/>
</dbReference>
<dbReference type="Pfam" id="PF13905">
    <property type="entry name" value="Thioredoxin_8"/>
    <property type="match status" value="1"/>
</dbReference>
<evidence type="ECO:0000313" key="3">
    <source>
        <dbReference type="EMBL" id="MFB9376138.1"/>
    </source>
</evidence>
<keyword evidence="1" id="KW-0677">Repeat</keyword>
<dbReference type="InterPro" id="IPR001258">
    <property type="entry name" value="NHL_repeat"/>
</dbReference>
<protein>
    <submittedName>
        <fullName evidence="3">Thioredoxin-like domain-containing protein</fullName>
    </submittedName>
</protein>
<organism evidence="3 4">
    <name type="scientific">Kineococcus gynurae</name>
    <dbReference type="NCBI Taxonomy" id="452979"/>
    <lineage>
        <taxon>Bacteria</taxon>
        <taxon>Bacillati</taxon>
        <taxon>Actinomycetota</taxon>
        <taxon>Actinomycetes</taxon>
        <taxon>Kineosporiales</taxon>
        <taxon>Kineosporiaceae</taxon>
        <taxon>Kineococcus</taxon>
    </lineage>
</organism>
<dbReference type="PANTHER" id="PTHR46388">
    <property type="entry name" value="NHL REPEAT-CONTAINING PROTEIN 2"/>
    <property type="match status" value="1"/>
</dbReference>
<accession>A0ABV5LPX6</accession>
<evidence type="ECO:0000256" key="1">
    <source>
        <dbReference type="ARBA" id="ARBA00022737"/>
    </source>
</evidence>